<dbReference type="AlphaFoldDB" id="W5WET6"/>
<dbReference type="InterPro" id="IPR036259">
    <property type="entry name" value="MFS_trans_sf"/>
</dbReference>
<keyword evidence="3 5" id="KW-1133">Transmembrane helix</keyword>
<keyword evidence="2 5" id="KW-0812">Transmembrane</keyword>
<evidence type="ECO:0000256" key="1">
    <source>
        <dbReference type="ARBA" id="ARBA00004651"/>
    </source>
</evidence>
<feature type="transmembrane region" description="Helical" evidence="5">
    <location>
        <begin position="86"/>
        <end position="108"/>
    </location>
</feature>
<dbReference type="InterPro" id="IPR011701">
    <property type="entry name" value="MFS"/>
</dbReference>
<proteinExistence type="predicted"/>
<sequence>MLLFGALGWQVGVWAASLPSLAREQGLDPGALGGRLAALAAASVLGVLAAGRIADRRGRRGVAACGTALLALSYALFLLGPLPLAFSFPAFACYGVATGLVDIAANAVGSDLEAATGRKLMVGLHAGFSGGAAVGAACAVLFGLAGYGHHQLFALTVVLMLAACGFVLVARFPPHLRTPPADAAGAGRRVSWRGPAVLLIIVVGTVCFFGDGVMQSFAPLYLNQTAGAGVVGAAAGVALFHSASLCGRVAATPMLLRGGNEVAVLVVCATAATLSVGLVAIGSSVWLALIGMALAGLMLSPVIPIAYSLLGRTAGNSAGAALSVLTACSYGAFTAAPAISGVVAETVGLRAVLVLAIACYGCCAVITFFARRRISARAHPDPNLDPSSNPSLSRPA</sequence>
<reference evidence="7 8" key="1">
    <citation type="journal article" date="2014" name="BMC Genomics">
        <title>Complete genome sequence of producer of the glycopeptide antibiotic Aculeximycin Kutzneria albida DSM 43870T, a representative of minor genus of Pseudonocardiaceae.</title>
        <authorList>
            <person name="Rebets Y."/>
            <person name="Tokovenko B."/>
            <person name="Lushchyk I."/>
            <person name="Ruckert C."/>
            <person name="Zaburannyi N."/>
            <person name="Bechthold A."/>
            <person name="Kalinowski J."/>
            <person name="Luzhetskyy A."/>
        </authorList>
    </citation>
    <scope>NUCLEOTIDE SEQUENCE [LARGE SCALE GENOMIC DNA]</scope>
    <source>
        <strain evidence="7">DSM 43870</strain>
    </source>
</reference>
<feature type="transmembrane region" description="Helical" evidence="5">
    <location>
        <begin position="151"/>
        <end position="170"/>
    </location>
</feature>
<evidence type="ECO:0000313" key="8">
    <source>
        <dbReference type="Proteomes" id="UP000019225"/>
    </source>
</evidence>
<feature type="transmembrane region" description="Helical" evidence="5">
    <location>
        <begin position="349"/>
        <end position="370"/>
    </location>
</feature>
<evidence type="ECO:0000313" key="7">
    <source>
        <dbReference type="EMBL" id="AHH99111.1"/>
    </source>
</evidence>
<gene>
    <name evidence="7" type="ORF">KALB_5750</name>
</gene>
<dbReference type="Proteomes" id="UP000019225">
    <property type="component" value="Chromosome"/>
</dbReference>
<feature type="transmembrane region" description="Helical" evidence="5">
    <location>
        <begin position="196"/>
        <end position="214"/>
    </location>
</feature>
<dbReference type="PANTHER" id="PTHR23514:SF13">
    <property type="entry name" value="INNER MEMBRANE PROTEIN YBJJ"/>
    <property type="match status" value="1"/>
</dbReference>
<comment type="subcellular location">
    <subcellularLocation>
        <location evidence="1">Cell membrane</location>
        <topology evidence="1">Multi-pass membrane protein</topology>
    </subcellularLocation>
</comment>
<dbReference type="GO" id="GO:0005886">
    <property type="term" value="C:plasma membrane"/>
    <property type="evidence" value="ECO:0007669"/>
    <property type="project" value="UniProtKB-SubCell"/>
</dbReference>
<dbReference type="HOGENOM" id="CLU_035309_1_1_11"/>
<dbReference type="InterPro" id="IPR020846">
    <property type="entry name" value="MFS_dom"/>
</dbReference>
<evidence type="ECO:0000256" key="3">
    <source>
        <dbReference type="ARBA" id="ARBA00022989"/>
    </source>
</evidence>
<dbReference type="InterPro" id="IPR051788">
    <property type="entry name" value="MFS_Transporter"/>
</dbReference>
<feature type="transmembrane region" description="Helical" evidence="5">
    <location>
        <begin position="322"/>
        <end position="343"/>
    </location>
</feature>
<evidence type="ECO:0000259" key="6">
    <source>
        <dbReference type="PROSITE" id="PS50850"/>
    </source>
</evidence>
<protein>
    <recommendedName>
        <fullName evidence="6">Major facilitator superfamily (MFS) profile domain-containing protein</fullName>
    </recommendedName>
</protein>
<feature type="transmembrane region" description="Helical" evidence="5">
    <location>
        <begin position="31"/>
        <end position="50"/>
    </location>
</feature>
<feature type="transmembrane region" description="Helical" evidence="5">
    <location>
        <begin position="226"/>
        <end position="250"/>
    </location>
</feature>
<dbReference type="EMBL" id="CP007155">
    <property type="protein sequence ID" value="AHH99111.1"/>
    <property type="molecule type" value="Genomic_DNA"/>
</dbReference>
<dbReference type="PANTHER" id="PTHR23514">
    <property type="entry name" value="BYPASS OF STOP CODON PROTEIN 6"/>
    <property type="match status" value="1"/>
</dbReference>
<evidence type="ECO:0000256" key="5">
    <source>
        <dbReference type="SAM" id="Phobius"/>
    </source>
</evidence>
<feature type="transmembrane region" description="Helical" evidence="5">
    <location>
        <begin position="62"/>
        <end position="80"/>
    </location>
</feature>
<dbReference type="KEGG" id="kal:KALB_5750"/>
<feature type="transmembrane region" description="Helical" evidence="5">
    <location>
        <begin position="262"/>
        <end position="281"/>
    </location>
</feature>
<dbReference type="Pfam" id="PF07690">
    <property type="entry name" value="MFS_1"/>
    <property type="match status" value="1"/>
</dbReference>
<dbReference type="SUPFAM" id="SSF103473">
    <property type="entry name" value="MFS general substrate transporter"/>
    <property type="match status" value="1"/>
</dbReference>
<name>W5WET6_9PSEU</name>
<keyword evidence="4 5" id="KW-0472">Membrane</keyword>
<feature type="transmembrane region" description="Helical" evidence="5">
    <location>
        <begin position="287"/>
        <end position="310"/>
    </location>
</feature>
<dbReference type="PROSITE" id="PS50850">
    <property type="entry name" value="MFS"/>
    <property type="match status" value="1"/>
</dbReference>
<dbReference type="STRING" id="1449976.KALB_5750"/>
<dbReference type="GO" id="GO:0022857">
    <property type="term" value="F:transmembrane transporter activity"/>
    <property type="evidence" value="ECO:0007669"/>
    <property type="project" value="InterPro"/>
</dbReference>
<evidence type="ECO:0000256" key="4">
    <source>
        <dbReference type="ARBA" id="ARBA00023136"/>
    </source>
</evidence>
<feature type="domain" description="Major facilitator superfamily (MFS) profile" evidence="6">
    <location>
        <begin position="1"/>
        <end position="375"/>
    </location>
</feature>
<evidence type="ECO:0000256" key="2">
    <source>
        <dbReference type="ARBA" id="ARBA00022692"/>
    </source>
</evidence>
<keyword evidence="8" id="KW-1185">Reference proteome</keyword>
<accession>W5WET6</accession>
<organism evidence="7 8">
    <name type="scientific">Kutzneria albida DSM 43870</name>
    <dbReference type="NCBI Taxonomy" id="1449976"/>
    <lineage>
        <taxon>Bacteria</taxon>
        <taxon>Bacillati</taxon>
        <taxon>Actinomycetota</taxon>
        <taxon>Actinomycetes</taxon>
        <taxon>Pseudonocardiales</taxon>
        <taxon>Pseudonocardiaceae</taxon>
        <taxon>Kutzneria</taxon>
    </lineage>
</organism>
<feature type="transmembrane region" description="Helical" evidence="5">
    <location>
        <begin position="120"/>
        <end position="145"/>
    </location>
</feature>
<dbReference type="eggNOG" id="COG2814">
    <property type="taxonomic scope" value="Bacteria"/>
</dbReference>
<dbReference type="Gene3D" id="1.20.1250.20">
    <property type="entry name" value="MFS general substrate transporter like domains"/>
    <property type="match status" value="2"/>
</dbReference>